<dbReference type="SUPFAM" id="SSF57603">
    <property type="entry name" value="FnI-like domain"/>
    <property type="match status" value="4"/>
</dbReference>
<evidence type="ECO:0000256" key="1">
    <source>
        <dbReference type="ARBA" id="ARBA00004613"/>
    </source>
</evidence>
<dbReference type="InterPro" id="IPR052424">
    <property type="entry name" value="Kielin_Chordin-BMP_Reg"/>
</dbReference>
<dbReference type="PROSITE" id="PS50184">
    <property type="entry name" value="VWFC_2"/>
    <property type="match status" value="3"/>
</dbReference>
<sequence length="885" mass="98577">MFTLENYKNSKRRRNRIQSSERNELSATATEAILATSTAALEKVATTLSLSQIATATTTKTLSIPQNNNRHHTTATTSTKSIKSIKNLSMSCNIFPSTSLSSSSSSLLSSLWSLSSCSSSIISGKIISRNLWRTTSKTPSLDTKSITPTATATITTTSLWPHAASSTRRRNNCGGAAADDYCDDCGGDRRCQSLRRHSHRRHFLLTLMLLLVVCVVNTSSVKAADSLTGILQSCANEGEEVQIAIKNSKCFKCACENGFVKCHQESCPPIDDCYLLEKKTSDTCCNKCKGCIFRGIPYASGSEWTDPEDPCKSYKCVGSVVTETIMKCYTQCDDSQLTKPKPGECCPTCQGCKINGQIVLEGQEVVASIDDRCLVCQCAGNQLTCAKKTCPVLQCPISKQKLLPNECCPRCMEQREFMPLPGKCIFNHKIFNDKIQFMPDRCTNCTCTNGTSICERKTCPILECSPEYQEMDGCCPRCIISEVRSECISNGISYQNNETWNLGPCRSCRCTAGNIRCSEMRCPAIKCRSNEELKVLPGECCSKCIETAGTCTVFGDPHFKTFDGKFYSFQGSCKYLLASDCRDHTFSIRLTNDGRGTNTSSWTKTVTLKMRGIRVNLGQKMRVKVNGSRVVLPYSQGAITSIERLKESIILKTELGLSIEWDGNNYLQIMAPSSYKRRLCGLCGNYNGLARDDLTSRDGVNHTEVWRFANSWKVGGPKACSRKKENIAVQPICKQRKTNALCRPLRIAEVFGNCNDRLNPNNYIDSCKMDVCECPDGMCHCDSFAAYARECQRLGVTLPDWRSSTMCPYGMWKRDFNTTLYLLQDNPYYGDLSFLRKPLANQRGARKHKKAQHNYNEIQRNFIDKHVPKVLLTSKTPERTPLPLH</sequence>
<dbReference type="Pfam" id="PF00093">
    <property type="entry name" value="VWC"/>
    <property type="match status" value="2"/>
</dbReference>
<reference evidence="8 9" key="1">
    <citation type="journal article" date="2015" name="Nat. Commun.">
        <title>Lucilia cuprina genome unlocks parasitic fly biology to underpin future interventions.</title>
        <authorList>
            <person name="Anstead C.A."/>
            <person name="Korhonen P.K."/>
            <person name="Young N.D."/>
            <person name="Hall R.S."/>
            <person name="Jex A.R."/>
            <person name="Murali S.C."/>
            <person name="Hughes D.S."/>
            <person name="Lee S.F."/>
            <person name="Perry T."/>
            <person name="Stroehlein A.J."/>
            <person name="Ansell B.R."/>
            <person name="Breugelmans B."/>
            <person name="Hofmann A."/>
            <person name="Qu J."/>
            <person name="Dugan S."/>
            <person name="Lee S.L."/>
            <person name="Chao H."/>
            <person name="Dinh H."/>
            <person name="Han Y."/>
            <person name="Doddapaneni H.V."/>
            <person name="Worley K.C."/>
            <person name="Muzny D.M."/>
            <person name="Ioannidis P."/>
            <person name="Waterhouse R.M."/>
            <person name="Zdobnov E.M."/>
            <person name="James P.J."/>
            <person name="Bagnall N.H."/>
            <person name="Kotze A.C."/>
            <person name="Gibbs R.A."/>
            <person name="Richards S."/>
            <person name="Batterham P."/>
            <person name="Gasser R.B."/>
        </authorList>
    </citation>
    <scope>NUCLEOTIDE SEQUENCE [LARGE SCALE GENOMIC DNA]</scope>
    <source>
        <strain evidence="8 9">LS</strain>
        <tissue evidence="8">Full body</tissue>
    </source>
</reference>
<keyword evidence="3" id="KW-0732">Signal</keyword>
<keyword evidence="9" id="KW-1185">Reference proteome</keyword>
<dbReference type="Pfam" id="PF08742">
    <property type="entry name" value="C8"/>
    <property type="match status" value="1"/>
</dbReference>
<accession>A0A0L0C3D1</accession>
<evidence type="ECO:0000256" key="3">
    <source>
        <dbReference type="ARBA" id="ARBA00022729"/>
    </source>
</evidence>
<organism evidence="8 9">
    <name type="scientific">Lucilia cuprina</name>
    <name type="common">Green bottle fly</name>
    <name type="synonym">Australian sheep blowfly</name>
    <dbReference type="NCBI Taxonomy" id="7375"/>
    <lineage>
        <taxon>Eukaryota</taxon>
        <taxon>Metazoa</taxon>
        <taxon>Ecdysozoa</taxon>
        <taxon>Arthropoda</taxon>
        <taxon>Hexapoda</taxon>
        <taxon>Insecta</taxon>
        <taxon>Pterygota</taxon>
        <taxon>Neoptera</taxon>
        <taxon>Endopterygota</taxon>
        <taxon>Diptera</taxon>
        <taxon>Brachycera</taxon>
        <taxon>Muscomorpha</taxon>
        <taxon>Oestroidea</taxon>
        <taxon>Calliphoridae</taxon>
        <taxon>Luciliinae</taxon>
        <taxon>Lucilia</taxon>
    </lineage>
</organism>
<feature type="domain" description="VWFC" evidence="6">
    <location>
        <begin position="422"/>
        <end position="479"/>
    </location>
</feature>
<dbReference type="Gene3D" id="6.20.200.20">
    <property type="match status" value="3"/>
</dbReference>
<dbReference type="OrthoDB" id="6019304at2759"/>
<dbReference type="PANTHER" id="PTHR46698:SF4">
    <property type="entry name" value="CROSSVEINLESS 2"/>
    <property type="match status" value="1"/>
</dbReference>
<comment type="subcellular location">
    <subcellularLocation>
        <location evidence="1">Secreted</location>
    </subcellularLocation>
</comment>
<dbReference type="SMART" id="SM00214">
    <property type="entry name" value="VWC"/>
    <property type="match status" value="5"/>
</dbReference>
<dbReference type="GO" id="GO:0030513">
    <property type="term" value="P:positive regulation of BMP signaling pathway"/>
    <property type="evidence" value="ECO:0007669"/>
    <property type="project" value="TreeGrafter"/>
</dbReference>
<dbReference type="OMA" id="MANCTIC"/>
<dbReference type="InterPro" id="IPR001007">
    <property type="entry name" value="VWF_dom"/>
</dbReference>
<dbReference type="InterPro" id="IPR014853">
    <property type="entry name" value="VWF/SSPO/ZAN-like_Cys-rich_dom"/>
</dbReference>
<name>A0A0L0C3D1_LUCCU</name>
<dbReference type="Pfam" id="PF00094">
    <property type="entry name" value="VWD"/>
    <property type="match status" value="1"/>
</dbReference>
<dbReference type="SMART" id="SM00216">
    <property type="entry name" value="VWD"/>
    <property type="match status" value="1"/>
</dbReference>
<keyword evidence="2" id="KW-0964">Secreted</keyword>
<dbReference type="GO" id="GO:0036122">
    <property type="term" value="F:BMP binding"/>
    <property type="evidence" value="ECO:0007669"/>
    <property type="project" value="TreeGrafter"/>
</dbReference>
<dbReference type="AlphaFoldDB" id="A0A0L0C3D1"/>
<dbReference type="STRING" id="7375.A0A0L0C3D1"/>
<protein>
    <recommendedName>
        <fullName evidence="10">BMP-binding endothelial regulator protein</fullName>
    </recommendedName>
</protein>
<feature type="domain" description="VWFC" evidence="6">
    <location>
        <begin position="485"/>
        <end position="545"/>
    </location>
</feature>
<evidence type="ECO:0008006" key="10">
    <source>
        <dbReference type="Google" id="ProtNLM"/>
    </source>
</evidence>
<dbReference type="InterPro" id="IPR001846">
    <property type="entry name" value="VWF_type-D"/>
</dbReference>
<dbReference type="SMART" id="SM00215">
    <property type="entry name" value="VWC_out"/>
    <property type="match status" value="2"/>
</dbReference>
<keyword evidence="4" id="KW-0677">Repeat</keyword>
<evidence type="ECO:0000259" key="7">
    <source>
        <dbReference type="PROSITE" id="PS51233"/>
    </source>
</evidence>
<feature type="domain" description="VWFC" evidence="6">
    <location>
        <begin position="350"/>
        <end position="412"/>
    </location>
</feature>
<dbReference type="GO" id="GO:0005576">
    <property type="term" value="C:extracellular region"/>
    <property type="evidence" value="ECO:0007669"/>
    <property type="project" value="UniProtKB-SubCell"/>
</dbReference>
<dbReference type="PROSITE" id="PS51233">
    <property type="entry name" value="VWFD"/>
    <property type="match status" value="1"/>
</dbReference>
<evidence type="ECO:0000313" key="8">
    <source>
        <dbReference type="EMBL" id="KNC26747.1"/>
    </source>
</evidence>
<comment type="caution">
    <text evidence="8">The sequence shown here is derived from an EMBL/GenBank/DDBJ whole genome shotgun (WGS) entry which is preliminary data.</text>
</comment>
<evidence type="ECO:0000256" key="2">
    <source>
        <dbReference type="ARBA" id="ARBA00022525"/>
    </source>
</evidence>
<dbReference type="PANTHER" id="PTHR46698">
    <property type="entry name" value="CROSSVEINLESS 2"/>
    <property type="match status" value="1"/>
</dbReference>
<dbReference type="Proteomes" id="UP000037069">
    <property type="component" value="Unassembled WGS sequence"/>
</dbReference>
<feature type="region of interest" description="Disordered" evidence="5">
    <location>
        <begin position="1"/>
        <end position="23"/>
    </location>
</feature>
<dbReference type="PROSITE" id="PS01208">
    <property type="entry name" value="VWFC_1"/>
    <property type="match status" value="2"/>
</dbReference>
<evidence type="ECO:0000256" key="5">
    <source>
        <dbReference type="SAM" id="MobiDB-lite"/>
    </source>
</evidence>
<proteinExistence type="predicted"/>
<dbReference type="Gene3D" id="2.10.70.10">
    <property type="entry name" value="Complement Module, domain 1"/>
    <property type="match status" value="1"/>
</dbReference>
<dbReference type="SMART" id="SM00832">
    <property type="entry name" value="C8"/>
    <property type="match status" value="1"/>
</dbReference>
<feature type="domain" description="VWFD" evidence="7">
    <location>
        <begin position="549"/>
        <end position="721"/>
    </location>
</feature>
<gene>
    <name evidence="8" type="ORF">FF38_11362</name>
</gene>
<evidence type="ECO:0000313" key="9">
    <source>
        <dbReference type="Proteomes" id="UP000037069"/>
    </source>
</evidence>
<dbReference type="EMBL" id="JRES01000960">
    <property type="protein sequence ID" value="KNC26747.1"/>
    <property type="molecule type" value="Genomic_DNA"/>
</dbReference>
<evidence type="ECO:0000256" key="4">
    <source>
        <dbReference type="ARBA" id="ARBA00022737"/>
    </source>
</evidence>
<evidence type="ECO:0000259" key="6">
    <source>
        <dbReference type="PROSITE" id="PS50184"/>
    </source>
</evidence>